<protein>
    <submittedName>
        <fullName evidence="2">Uncharacterized protein</fullName>
    </submittedName>
</protein>
<feature type="transmembrane region" description="Helical" evidence="1">
    <location>
        <begin position="48"/>
        <end position="71"/>
    </location>
</feature>
<comment type="caution">
    <text evidence="2">The sequence shown here is derived from an EMBL/GenBank/DDBJ whole genome shotgun (WGS) entry which is preliminary data.</text>
</comment>
<organism evidence="2 3">
    <name type="scientific">Novosphingobium hassiacum</name>
    <dbReference type="NCBI Taxonomy" id="173676"/>
    <lineage>
        <taxon>Bacteria</taxon>
        <taxon>Pseudomonadati</taxon>
        <taxon>Pseudomonadota</taxon>
        <taxon>Alphaproteobacteria</taxon>
        <taxon>Sphingomonadales</taxon>
        <taxon>Sphingomonadaceae</taxon>
        <taxon>Novosphingobium</taxon>
    </lineage>
</organism>
<keyword evidence="3" id="KW-1185">Reference proteome</keyword>
<name>A0A7W6EVN1_9SPHN</name>
<dbReference type="AlphaFoldDB" id="A0A7W6EVN1"/>
<feature type="transmembrane region" description="Helical" evidence="1">
    <location>
        <begin position="103"/>
        <end position="121"/>
    </location>
</feature>
<evidence type="ECO:0000313" key="2">
    <source>
        <dbReference type="EMBL" id="MBB3860120.1"/>
    </source>
</evidence>
<keyword evidence="1" id="KW-0472">Membrane</keyword>
<dbReference type="Proteomes" id="UP000562395">
    <property type="component" value="Unassembled WGS sequence"/>
</dbReference>
<feature type="transmembrane region" description="Helical" evidence="1">
    <location>
        <begin position="6"/>
        <end position="27"/>
    </location>
</feature>
<gene>
    <name evidence="2" type="ORF">GGQ88_001381</name>
</gene>
<reference evidence="2 3" key="1">
    <citation type="submission" date="2020-08" db="EMBL/GenBank/DDBJ databases">
        <title>Genomic Encyclopedia of Type Strains, Phase IV (KMG-IV): sequencing the most valuable type-strain genomes for metagenomic binning, comparative biology and taxonomic classification.</title>
        <authorList>
            <person name="Goeker M."/>
        </authorList>
    </citation>
    <scope>NUCLEOTIDE SEQUENCE [LARGE SCALE GENOMIC DNA]</scope>
    <source>
        <strain evidence="2 3">DSM 14552</strain>
    </source>
</reference>
<proteinExistence type="predicted"/>
<feature type="transmembrane region" description="Helical" evidence="1">
    <location>
        <begin position="77"/>
        <end position="96"/>
    </location>
</feature>
<sequence length="122" mass="12923">MEASMTVWMVAVGISCVAAACLHGYLGEVKLIGPATFPTRQSRLLVSAMWQFSTMIWIGCGVLIAASPWLFSDSDRPLAIPLICSPILFGVVANGLITRGRHFGWKVFAAIVVAAMGGAILA</sequence>
<accession>A0A7W6EVN1</accession>
<dbReference type="EMBL" id="JACICY010000002">
    <property type="protein sequence ID" value="MBB3860120.1"/>
    <property type="molecule type" value="Genomic_DNA"/>
</dbReference>
<evidence type="ECO:0000313" key="3">
    <source>
        <dbReference type="Proteomes" id="UP000562395"/>
    </source>
</evidence>
<keyword evidence="1" id="KW-1133">Transmembrane helix</keyword>
<evidence type="ECO:0000256" key="1">
    <source>
        <dbReference type="SAM" id="Phobius"/>
    </source>
</evidence>
<keyword evidence="1" id="KW-0812">Transmembrane</keyword>